<comment type="subcellular location">
    <subcellularLocation>
        <location evidence="1">Secreted</location>
    </subcellularLocation>
</comment>
<sequence length="104" mass="11812">MTIKMRLFLLALSACYISAVYAAGLPFSNDPKCRCITQTSAKINPKTFDRIEMIPRGARCGKVEIIVTLKNKHIVCVNPEAIWIQHVIKGLMQRRSTNEQLEQH</sequence>
<comment type="similarity">
    <text evidence="2">Belongs to the intercrine alpha (chemokine CxC) family.</text>
</comment>
<evidence type="ECO:0000259" key="6">
    <source>
        <dbReference type="SMART" id="SM00199"/>
    </source>
</evidence>
<dbReference type="InterPro" id="IPR039809">
    <property type="entry name" value="Chemokine_b/g/d"/>
</dbReference>
<evidence type="ECO:0000256" key="1">
    <source>
        <dbReference type="ARBA" id="ARBA00004613"/>
    </source>
</evidence>
<keyword evidence="4" id="KW-0964">Secreted</keyword>
<organism evidence="7 8">
    <name type="scientific">Huso huso</name>
    <name type="common">Beluga</name>
    <name type="synonym">Acipenser huso</name>
    <dbReference type="NCBI Taxonomy" id="61971"/>
    <lineage>
        <taxon>Eukaryota</taxon>
        <taxon>Metazoa</taxon>
        <taxon>Chordata</taxon>
        <taxon>Craniata</taxon>
        <taxon>Vertebrata</taxon>
        <taxon>Euteleostomi</taxon>
        <taxon>Actinopterygii</taxon>
        <taxon>Chondrostei</taxon>
        <taxon>Acipenseriformes</taxon>
        <taxon>Acipenseridae</taxon>
        <taxon>Huso</taxon>
    </lineage>
</organism>
<keyword evidence="3" id="KW-0202">Cytokine</keyword>
<accession>A0ABR1ACH6</accession>
<dbReference type="CDD" id="cd00273">
    <property type="entry name" value="Chemokine_CXC"/>
    <property type="match status" value="1"/>
</dbReference>
<dbReference type="SMART" id="SM00199">
    <property type="entry name" value="SCY"/>
    <property type="match status" value="1"/>
</dbReference>
<feature type="signal peptide" evidence="5">
    <location>
        <begin position="1"/>
        <end position="22"/>
    </location>
</feature>
<protein>
    <submittedName>
        <fullName evidence="7">Alveolar macrophage chemotactic factor-like isoform X1</fullName>
    </submittedName>
</protein>
<dbReference type="InterPro" id="IPR036048">
    <property type="entry name" value="Interleukin_8-like_sf"/>
</dbReference>
<dbReference type="EMBL" id="JAHFZB010000001">
    <property type="protein sequence ID" value="KAK6494794.1"/>
    <property type="molecule type" value="Genomic_DNA"/>
</dbReference>
<evidence type="ECO:0000313" key="7">
    <source>
        <dbReference type="EMBL" id="KAK6494794.1"/>
    </source>
</evidence>
<dbReference type="InterPro" id="IPR033899">
    <property type="entry name" value="CXC_Chemokine_domain"/>
</dbReference>
<dbReference type="Proteomes" id="UP001369086">
    <property type="component" value="Unassembled WGS sequence"/>
</dbReference>
<evidence type="ECO:0000313" key="8">
    <source>
        <dbReference type="Proteomes" id="UP001369086"/>
    </source>
</evidence>
<proteinExistence type="inferred from homology"/>
<dbReference type="PANTHER" id="PTHR12015:SF203">
    <property type="entry name" value="CHEMOKINE INTERLEUKIN-8-LIKE DOMAIN-CONTAINING PROTEIN"/>
    <property type="match status" value="1"/>
</dbReference>
<feature type="chain" id="PRO_5046026566" evidence="5">
    <location>
        <begin position="23"/>
        <end position="104"/>
    </location>
</feature>
<evidence type="ECO:0000256" key="5">
    <source>
        <dbReference type="SAM" id="SignalP"/>
    </source>
</evidence>
<keyword evidence="5" id="KW-0732">Signal</keyword>
<name>A0ABR1ACH6_HUSHU</name>
<dbReference type="SUPFAM" id="SSF54117">
    <property type="entry name" value="Interleukin 8-like chemokines"/>
    <property type="match status" value="1"/>
</dbReference>
<dbReference type="PRINTS" id="PR00437">
    <property type="entry name" value="SMALLCYTKCXC"/>
</dbReference>
<gene>
    <name evidence="7" type="ORF">HHUSO_G1418</name>
</gene>
<dbReference type="PANTHER" id="PTHR12015">
    <property type="entry name" value="SMALL INDUCIBLE CYTOKINE A"/>
    <property type="match status" value="1"/>
</dbReference>
<evidence type="ECO:0000256" key="2">
    <source>
        <dbReference type="ARBA" id="ARBA00010665"/>
    </source>
</evidence>
<comment type="caution">
    <text evidence="7">The sequence shown here is derived from an EMBL/GenBank/DDBJ whole genome shotgun (WGS) entry which is preliminary data.</text>
</comment>
<dbReference type="Gene3D" id="2.40.50.40">
    <property type="match status" value="1"/>
</dbReference>
<dbReference type="InterPro" id="IPR001089">
    <property type="entry name" value="Chemokine_CXC"/>
</dbReference>
<dbReference type="Pfam" id="PF00048">
    <property type="entry name" value="IL8"/>
    <property type="match status" value="1"/>
</dbReference>
<feature type="domain" description="Chemokine interleukin-8-like" evidence="6">
    <location>
        <begin position="30"/>
        <end position="91"/>
    </location>
</feature>
<evidence type="ECO:0000256" key="3">
    <source>
        <dbReference type="ARBA" id="ARBA00022514"/>
    </source>
</evidence>
<dbReference type="InterPro" id="IPR001811">
    <property type="entry name" value="Chemokine_IL8-like_dom"/>
</dbReference>
<evidence type="ECO:0000256" key="4">
    <source>
        <dbReference type="ARBA" id="ARBA00022525"/>
    </source>
</evidence>
<reference evidence="7 8" key="1">
    <citation type="submission" date="2021-05" db="EMBL/GenBank/DDBJ databases">
        <authorList>
            <person name="Zahm M."/>
            <person name="Klopp C."/>
            <person name="Cabau C."/>
            <person name="Kuhl H."/>
            <person name="Suciu R."/>
            <person name="Ciorpac M."/>
            <person name="Holostenco D."/>
            <person name="Gessner J."/>
            <person name="Wuertz S."/>
            <person name="Hohne C."/>
            <person name="Stock M."/>
            <person name="Gislard M."/>
            <person name="Lluch J."/>
            <person name="Milhes M."/>
            <person name="Lampietro C."/>
            <person name="Lopez Roques C."/>
            <person name="Donnadieu C."/>
            <person name="Du K."/>
            <person name="Schartl M."/>
            <person name="Guiguen Y."/>
        </authorList>
    </citation>
    <scope>NUCLEOTIDE SEQUENCE [LARGE SCALE GENOMIC DNA]</scope>
    <source>
        <strain evidence="7">Hh-F2</strain>
        <tissue evidence="7">Blood</tissue>
    </source>
</reference>
<keyword evidence="8" id="KW-1185">Reference proteome</keyword>